<dbReference type="InterPro" id="IPR007761">
    <property type="entry name" value="MtlR-like"/>
</dbReference>
<dbReference type="PANTHER" id="PTHR37941:SF1">
    <property type="entry name" value="FUMARASE E-RELATED"/>
    <property type="match status" value="1"/>
</dbReference>
<sequence length="177" mass="19538">MAISKNPRSTNARPELLEARPDLAEFLHYLDALNAESARGAVLIAGTFIEKLLHEAIDAFLIGGKSKKKLLEESNAPIGDFYSKILLSQALGLISDLEAAECTIVRKIRNRFAHDIRVNFTDDSIINLCKNMKMSPIPNFVGSDSAFLIFSTATHTLAVRLLNRAKRVSEVSLVRPC</sequence>
<name>A0ABV7E909_9SPHN</name>
<protein>
    <recommendedName>
        <fullName evidence="3">DUF4145 domain-containing protein</fullName>
    </recommendedName>
</protein>
<evidence type="ECO:0000313" key="2">
    <source>
        <dbReference type="Proteomes" id="UP001595456"/>
    </source>
</evidence>
<dbReference type="SUPFAM" id="SSF158668">
    <property type="entry name" value="MtlR-like"/>
    <property type="match status" value="1"/>
</dbReference>
<accession>A0ABV7E909</accession>
<gene>
    <name evidence="1" type="ORF">ACFODU_10795</name>
</gene>
<dbReference type="Gene3D" id="1.20.120.330">
    <property type="entry name" value="Nucleotidyltransferases domain 2"/>
    <property type="match status" value="1"/>
</dbReference>
<organism evidence="1 2">
    <name type="scientific">Alteraurantiacibacter palmitatis</name>
    <dbReference type="NCBI Taxonomy" id="2054628"/>
    <lineage>
        <taxon>Bacteria</taxon>
        <taxon>Pseudomonadati</taxon>
        <taxon>Pseudomonadota</taxon>
        <taxon>Alphaproteobacteria</taxon>
        <taxon>Sphingomonadales</taxon>
        <taxon>Erythrobacteraceae</taxon>
        <taxon>Alteraurantiacibacter</taxon>
    </lineage>
</organism>
<dbReference type="InterPro" id="IPR038026">
    <property type="entry name" value="MtlR-like_sf"/>
</dbReference>
<evidence type="ECO:0000313" key="1">
    <source>
        <dbReference type="EMBL" id="MFC3098277.1"/>
    </source>
</evidence>
<evidence type="ECO:0008006" key="3">
    <source>
        <dbReference type="Google" id="ProtNLM"/>
    </source>
</evidence>
<proteinExistence type="predicted"/>
<dbReference type="RefSeq" id="WP_336926705.1">
    <property type="nucleotide sequence ID" value="NZ_JBANRO010000008.1"/>
</dbReference>
<reference evidence="2" key="1">
    <citation type="journal article" date="2019" name="Int. J. Syst. Evol. Microbiol.">
        <title>The Global Catalogue of Microorganisms (GCM) 10K type strain sequencing project: providing services to taxonomists for standard genome sequencing and annotation.</title>
        <authorList>
            <consortium name="The Broad Institute Genomics Platform"/>
            <consortium name="The Broad Institute Genome Sequencing Center for Infectious Disease"/>
            <person name="Wu L."/>
            <person name="Ma J."/>
        </authorList>
    </citation>
    <scope>NUCLEOTIDE SEQUENCE [LARGE SCALE GENOMIC DNA]</scope>
    <source>
        <strain evidence="2">KCTC 52607</strain>
    </source>
</reference>
<dbReference type="EMBL" id="JBHRST010000016">
    <property type="protein sequence ID" value="MFC3098277.1"/>
    <property type="molecule type" value="Genomic_DNA"/>
</dbReference>
<dbReference type="PANTHER" id="PTHR37941">
    <property type="entry name" value="FUMARASE E-RELATED"/>
    <property type="match status" value="1"/>
</dbReference>
<comment type="caution">
    <text evidence="1">The sequence shown here is derived from an EMBL/GenBank/DDBJ whole genome shotgun (WGS) entry which is preliminary data.</text>
</comment>
<keyword evidence="2" id="KW-1185">Reference proteome</keyword>
<dbReference type="Proteomes" id="UP001595456">
    <property type="component" value="Unassembled WGS sequence"/>
</dbReference>